<evidence type="ECO:0008006" key="4">
    <source>
        <dbReference type="Google" id="ProtNLM"/>
    </source>
</evidence>
<evidence type="ECO:0000313" key="2">
    <source>
        <dbReference type="EMBL" id="QDU25625.1"/>
    </source>
</evidence>
<dbReference type="Gene3D" id="2.40.10.220">
    <property type="entry name" value="predicted glycosyltransferase like domains"/>
    <property type="match status" value="1"/>
</dbReference>
<dbReference type="Proteomes" id="UP000315017">
    <property type="component" value="Chromosome"/>
</dbReference>
<organism evidence="2 3">
    <name type="scientific">Anatilimnocola aggregata</name>
    <dbReference type="NCBI Taxonomy" id="2528021"/>
    <lineage>
        <taxon>Bacteria</taxon>
        <taxon>Pseudomonadati</taxon>
        <taxon>Planctomycetota</taxon>
        <taxon>Planctomycetia</taxon>
        <taxon>Pirellulales</taxon>
        <taxon>Pirellulaceae</taxon>
        <taxon>Anatilimnocola</taxon>
    </lineage>
</organism>
<gene>
    <name evidence="2" type="ORF">ETAA8_06950</name>
</gene>
<accession>A0A517Y5W7</accession>
<evidence type="ECO:0000313" key="3">
    <source>
        <dbReference type="Proteomes" id="UP000315017"/>
    </source>
</evidence>
<reference evidence="2 3" key="1">
    <citation type="submission" date="2019-02" db="EMBL/GenBank/DDBJ databases">
        <title>Deep-cultivation of Planctomycetes and their phenomic and genomic characterization uncovers novel biology.</title>
        <authorList>
            <person name="Wiegand S."/>
            <person name="Jogler M."/>
            <person name="Boedeker C."/>
            <person name="Pinto D."/>
            <person name="Vollmers J."/>
            <person name="Rivas-Marin E."/>
            <person name="Kohn T."/>
            <person name="Peeters S.H."/>
            <person name="Heuer A."/>
            <person name="Rast P."/>
            <person name="Oberbeckmann S."/>
            <person name="Bunk B."/>
            <person name="Jeske O."/>
            <person name="Meyerdierks A."/>
            <person name="Storesund J.E."/>
            <person name="Kallscheuer N."/>
            <person name="Luecker S."/>
            <person name="Lage O.M."/>
            <person name="Pohl T."/>
            <person name="Merkel B.J."/>
            <person name="Hornburger P."/>
            <person name="Mueller R.-W."/>
            <person name="Bruemmer F."/>
            <person name="Labrenz M."/>
            <person name="Spormann A.M."/>
            <person name="Op den Camp H."/>
            <person name="Overmann J."/>
            <person name="Amann R."/>
            <person name="Jetten M.S.M."/>
            <person name="Mascher T."/>
            <person name="Medema M.H."/>
            <person name="Devos D.P."/>
            <person name="Kaster A.-K."/>
            <person name="Ovreas L."/>
            <person name="Rohde M."/>
            <person name="Galperin M.Y."/>
            <person name="Jogler C."/>
        </authorList>
    </citation>
    <scope>NUCLEOTIDE SEQUENCE [LARGE SCALE GENOMIC DNA]</scope>
    <source>
        <strain evidence="2 3">ETA_A8</strain>
    </source>
</reference>
<dbReference type="RefSeq" id="WP_145084873.1">
    <property type="nucleotide sequence ID" value="NZ_CP036274.1"/>
</dbReference>
<protein>
    <recommendedName>
        <fullName evidence="4">PilZ domain-containing protein</fullName>
    </recommendedName>
</protein>
<proteinExistence type="predicted"/>
<dbReference type="SUPFAM" id="SSF141371">
    <property type="entry name" value="PilZ domain-like"/>
    <property type="match status" value="1"/>
</dbReference>
<keyword evidence="1" id="KW-0472">Membrane</keyword>
<dbReference type="KEGG" id="aagg:ETAA8_06950"/>
<feature type="transmembrane region" description="Helical" evidence="1">
    <location>
        <begin position="120"/>
        <end position="144"/>
    </location>
</feature>
<dbReference type="AlphaFoldDB" id="A0A517Y5W7"/>
<keyword evidence="1" id="KW-1133">Transmembrane helix</keyword>
<evidence type="ECO:0000256" key="1">
    <source>
        <dbReference type="SAM" id="Phobius"/>
    </source>
</evidence>
<keyword evidence="1" id="KW-0812">Transmembrane</keyword>
<sequence>MNSSEQRNAFRIQMPDGQKKARLRIEGRSFDVQLLDASSTGVAIACPLTVGLEIDDKCELHTPSGGSFIRIVRKEVFSDGILLGAERTGDLSDAKRGWLAAVLEFVTPPKYSVEGFSAKLAVGWAAGLVLAICGMVYACWHFGWLATHQPLAAAPAVQLPLSTPVVEEQLQQAVRTVEAALPEVPVVTSESDLRALKIFNQQKLLLLPETARRLRLTPAQESQIQRAVEAAAAAAADTSRNDFWESIRRSEVQILSVLSPGQVKAWRQLNGT</sequence>
<keyword evidence="3" id="KW-1185">Reference proteome</keyword>
<name>A0A517Y5W7_9BACT</name>
<dbReference type="EMBL" id="CP036274">
    <property type="protein sequence ID" value="QDU25625.1"/>
    <property type="molecule type" value="Genomic_DNA"/>
</dbReference>